<keyword evidence="3 5" id="KW-0863">Zinc-finger</keyword>
<name>R7Q8N1_CHOCR</name>
<dbReference type="InterPro" id="IPR001164">
    <property type="entry name" value="ArfGAP_dom"/>
</dbReference>
<dbReference type="PANTHER" id="PTHR45686">
    <property type="entry name" value="ADP-RIBOSYLATION FACTOR GTPASE ACTIVATING PROTEIN 3, ISOFORM H-RELATED"/>
    <property type="match status" value="1"/>
</dbReference>
<dbReference type="Proteomes" id="UP000012073">
    <property type="component" value="Unassembled WGS sequence"/>
</dbReference>
<dbReference type="SUPFAM" id="SSF57863">
    <property type="entry name" value="ArfGap/RecO-like zinc finger"/>
    <property type="match status" value="1"/>
</dbReference>
<dbReference type="InterPro" id="IPR037278">
    <property type="entry name" value="ARFGAP/RecO"/>
</dbReference>
<feature type="region of interest" description="Disordered" evidence="6">
    <location>
        <begin position="160"/>
        <end position="185"/>
    </location>
</feature>
<reference evidence="9" key="1">
    <citation type="journal article" date="2013" name="Proc. Natl. Acad. Sci. U.S.A.">
        <title>Genome structure and metabolic features in the red seaweed Chondrus crispus shed light on evolution of the Archaeplastida.</title>
        <authorList>
            <person name="Collen J."/>
            <person name="Porcel B."/>
            <person name="Carre W."/>
            <person name="Ball S.G."/>
            <person name="Chaparro C."/>
            <person name="Tonon T."/>
            <person name="Barbeyron T."/>
            <person name="Michel G."/>
            <person name="Noel B."/>
            <person name="Valentin K."/>
            <person name="Elias M."/>
            <person name="Artiguenave F."/>
            <person name="Arun A."/>
            <person name="Aury J.M."/>
            <person name="Barbosa-Neto J.F."/>
            <person name="Bothwell J.H."/>
            <person name="Bouget F.Y."/>
            <person name="Brillet L."/>
            <person name="Cabello-Hurtado F."/>
            <person name="Capella-Gutierrez S."/>
            <person name="Charrier B."/>
            <person name="Cladiere L."/>
            <person name="Cock J.M."/>
            <person name="Coelho S.M."/>
            <person name="Colleoni C."/>
            <person name="Czjzek M."/>
            <person name="Da Silva C."/>
            <person name="Delage L."/>
            <person name="Denoeud F."/>
            <person name="Deschamps P."/>
            <person name="Dittami S.M."/>
            <person name="Gabaldon T."/>
            <person name="Gachon C.M."/>
            <person name="Groisillier A."/>
            <person name="Herve C."/>
            <person name="Jabbari K."/>
            <person name="Katinka M."/>
            <person name="Kloareg B."/>
            <person name="Kowalczyk N."/>
            <person name="Labadie K."/>
            <person name="Leblanc C."/>
            <person name="Lopez P.J."/>
            <person name="McLachlan D.H."/>
            <person name="Meslet-Cladiere L."/>
            <person name="Moustafa A."/>
            <person name="Nehr Z."/>
            <person name="Nyvall Collen P."/>
            <person name="Panaud O."/>
            <person name="Partensky F."/>
            <person name="Poulain J."/>
            <person name="Rensing S.A."/>
            <person name="Rousvoal S."/>
            <person name="Samson G."/>
            <person name="Symeonidi A."/>
            <person name="Weissenbach J."/>
            <person name="Zambounis A."/>
            <person name="Wincker P."/>
            <person name="Boyen C."/>
        </authorList>
    </citation>
    <scope>NUCLEOTIDE SEQUENCE [LARGE SCALE GENOMIC DNA]</scope>
    <source>
        <strain evidence="9">cv. Stackhouse</strain>
    </source>
</reference>
<protein>
    <recommendedName>
        <fullName evidence="7">Arf-GAP domain-containing protein</fullName>
    </recommendedName>
</protein>
<dbReference type="PANTHER" id="PTHR45686:SF4">
    <property type="entry name" value="ADP-RIBOSYLATION FACTOR GTPASE ACTIVATING PROTEIN 3, ISOFORM H"/>
    <property type="match status" value="1"/>
</dbReference>
<dbReference type="GeneID" id="17321368"/>
<dbReference type="AlphaFoldDB" id="R7Q8N1"/>
<keyword evidence="4" id="KW-0862">Zinc</keyword>
<feature type="region of interest" description="Disordered" evidence="6">
    <location>
        <begin position="208"/>
        <end position="227"/>
    </location>
</feature>
<keyword evidence="1" id="KW-0343">GTPase activation</keyword>
<evidence type="ECO:0000256" key="4">
    <source>
        <dbReference type="ARBA" id="ARBA00022833"/>
    </source>
</evidence>
<sequence>MAPSAANEVAQDSSTVLKRLCTRLENKTCFDCNAKNPTWASSRFGVFICLDCSGFHRNLGTHITFVRSAFMDTWSKTDLARMVNGGNGKARSYWKEHGWHDFNGFHADKYTGRIAASYKQKLERQVADAASDWSSSPKTPPSNTLSSAFAGAAINDAPSVRLSPKAVRRSEAAAHPTTPPKPRQPASITIAAPVAADGASITGARRPTRRAAGLGARRKASATRKTASTAIDWSKVGSSDVPAGPVLPKVAAQKPARHVNGVNQKTAAAPTKEEIAERFKGAKAISSDDFKPQNGDATQNMMNRYGNATSIGSSDFYVQSRSSSARATNEQDALAGMADDIFRAASEGVAQAADEVTNAFTDFLNKGYA</sequence>
<dbReference type="PRINTS" id="PR00405">
    <property type="entry name" value="REVINTRACTNG"/>
</dbReference>
<dbReference type="GO" id="GO:0005096">
    <property type="term" value="F:GTPase activator activity"/>
    <property type="evidence" value="ECO:0007669"/>
    <property type="project" value="UniProtKB-KW"/>
</dbReference>
<feature type="domain" description="Arf-GAP" evidence="7">
    <location>
        <begin position="14"/>
        <end position="133"/>
    </location>
</feature>
<dbReference type="PhylomeDB" id="R7Q8N1"/>
<dbReference type="Pfam" id="PF01412">
    <property type="entry name" value="ArfGap"/>
    <property type="match status" value="1"/>
</dbReference>
<keyword evidence="2" id="KW-0479">Metal-binding</keyword>
<organism evidence="8 9">
    <name type="scientific">Chondrus crispus</name>
    <name type="common">Carrageen Irish moss</name>
    <name type="synonym">Polymorpha crispa</name>
    <dbReference type="NCBI Taxonomy" id="2769"/>
    <lineage>
        <taxon>Eukaryota</taxon>
        <taxon>Rhodophyta</taxon>
        <taxon>Florideophyceae</taxon>
        <taxon>Rhodymeniophycidae</taxon>
        <taxon>Gigartinales</taxon>
        <taxon>Gigartinaceae</taxon>
        <taxon>Chondrus</taxon>
    </lineage>
</organism>
<dbReference type="RefSeq" id="XP_005713654.1">
    <property type="nucleotide sequence ID" value="XM_005713597.1"/>
</dbReference>
<dbReference type="OMA" id="KAGGIWE"/>
<dbReference type="EMBL" id="HG001659">
    <property type="protein sequence ID" value="CDF33835.1"/>
    <property type="molecule type" value="Genomic_DNA"/>
</dbReference>
<dbReference type="CDD" id="cd08831">
    <property type="entry name" value="ArfGap_ArfGap2_3_like"/>
    <property type="match status" value="1"/>
</dbReference>
<evidence type="ECO:0000259" key="7">
    <source>
        <dbReference type="PROSITE" id="PS50115"/>
    </source>
</evidence>
<evidence type="ECO:0000256" key="3">
    <source>
        <dbReference type="ARBA" id="ARBA00022771"/>
    </source>
</evidence>
<accession>R7Q8N1</accession>
<evidence type="ECO:0000256" key="5">
    <source>
        <dbReference type="PROSITE-ProRule" id="PRU00288"/>
    </source>
</evidence>
<dbReference type="KEGG" id="ccp:CHC_T00002540001"/>
<dbReference type="SMART" id="SM00105">
    <property type="entry name" value="ArfGap"/>
    <property type="match status" value="1"/>
</dbReference>
<dbReference type="STRING" id="2769.R7Q8N1"/>
<dbReference type="GO" id="GO:0048205">
    <property type="term" value="P:COPI coating of Golgi vesicle"/>
    <property type="evidence" value="ECO:0007669"/>
    <property type="project" value="TreeGrafter"/>
</dbReference>
<dbReference type="GO" id="GO:0000139">
    <property type="term" value="C:Golgi membrane"/>
    <property type="evidence" value="ECO:0007669"/>
    <property type="project" value="GOC"/>
</dbReference>
<dbReference type="OrthoDB" id="10266696at2759"/>
<evidence type="ECO:0000256" key="6">
    <source>
        <dbReference type="SAM" id="MobiDB-lite"/>
    </source>
</evidence>
<dbReference type="GO" id="GO:0008270">
    <property type="term" value="F:zinc ion binding"/>
    <property type="evidence" value="ECO:0007669"/>
    <property type="project" value="UniProtKB-KW"/>
</dbReference>
<dbReference type="Gene3D" id="1.10.220.150">
    <property type="entry name" value="Arf GTPase activating protein"/>
    <property type="match status" value="1"/>
</dbReference>
<evidence type="ECO:0000256" key="1">
    <source>
        <dbReference type="ARBA" id="ARBA00022468"/>
    </source>
</evidence>
<gene>
    <name evidence="8" type="ORF">CHC_T00002540001</name>
</gene>
<dbReference type="PROSITE" id="PS50115">
    <property type="entry name" value="ARFGAP"/>
    <property type="match status" value="1"/>
</dbReference>
<keyword evidence="9" id="KW-1185">Reference proteome</keyword>
<evidence type="ECO:0000256" key="2">
    <source>
        <dbReference type="ARBA" id="ARBA00022723"/>
    </source>
</evidence>
<evidence type="ECO:0000313" key="9">
    <source>
        <dbReference type="Proteomes" id="UP000012073"/>
    </source>
</evidence>
<evidence type="ECO:0000313" key="8">
    <source>
        <dbReference type="EMBL" id="CDF33835.1"/>
    </source>
</evidence>
<dbReference type="InterPro" id="IPR038508">
    <property type="entry name" value="ArfGAP_dom_sf"/>
</dbReference>
<proteinExistence type="predicted"/>
<dbReference type="Gramene" id="CDF33835">
    <property type="protein sequence ID" value="CDF33835"/>
    <property type="gene ID" value="CHC_T00002540001"/>
</dbReference>